<keyword evidence="1" id="KW-0175">Coiled coil</keyword>
<evidence type="ECO:0000313" key="5">
    <source>
        <dbReference type="Proteomes" id="UP001163046"/>
    </source>
</evidence>
<feature type="signal peptide" evidence="3">
    <location>
        <begin position="1"/>
        <end position="19"/>
    </location>
</feature>
<dbReference type="PANTHER" id="PTHR35711:SF1">
    <property type="entry name" value="ECTODERMAL, ISOFORM F"/>
    <property type="match status" value="1"/>
</dbReference>
<feature type="compositionally biased region" description="Acidic residues" evidence="2">
    <location>
        <begin position="446"/>
        <end position="463"/>
    </location>
</feature>
<keyword evidence="5" id="KW-1185">Reference proteome</keyword>
<gene>
    <name evidence="4" type="ORF">OS493_026480</name>
</gene>
<evidence type="ECO:0000256" key="2">
    <source>
        <dbReference type="SAM" id="MobiDB-lite"/>
    </source>
</evidence>
<evidence type="ECO:0000256" key="3">
    <source>
        <dbReference type="SAM" id="SignalP"/>
    </source>
</evidence>
<name>A0A9W9Z168_9CNID</name>
<evidence type="ECO:0000256" key="1">
    <source>
        <dbReference type="SAM" id="Coils"/>
    </source>
</evidence>
<keyword evidence="3" id="KW-0732">Signal</keyword>
<dbReference type="Proteomes" id="UP001163046">
    <property type="component" value="Unassembled WGS sequence"/>
</dbReference>
<reference evidence="4" key="1">
    <citation type="submission" date="2023-01" db="EMBL/GenBank/DDBJ databases">
        <title>Genome assembly of the deep-sea coral Lophelia pertusa.</title>
        <authorList>
            <person name="Herrera S."/>
            <person name="Cordes E."/>
        </authorList>
    </citation>
    <scope>NUCLEOTIDE SEQUENCE</scope>
    <source>
        <strain evidence="4">USNM1676648</strain>
        <tissue evidence="4">Polyp</tissue>
    </source>
</reference>
<comment type="caution">
    <text evidence="4">The sequence shown here is derived from an EMBL/GenBank/DDBJ whole genome shotgun (WGS) entry which is preliminary data.</text>
</comment>
<organism evidence="4 5">
    <name type="scientific">Desmophyllum pertusum</name>
    <dbReference type="NCBI Taxonomy" id="174260"/>
    <lineage>
        <taxon>Eukaryota</taxon>
        <taxon>Metazoa</taxon>
        <taxon>Cnidaria</taxon>
        <taxon>Anthozoa</taxon>
        <taxon>Hexacorallia</taxon>
        <taxon>Scleractinia</taxon>
        <taxon>Caryophylliina</taxon>
        <taxon>Caryophylliidae</taxon>
        <taxon>Desmophyllum</taxon>
    </lineage>
</organism>
<feature type="compositionally biased region" description="Acidic residues" evidence="2">
    <location>
        <begin position="409"/>
        <end position="425"/>
    </location>
</feature>
<feature type="compositionally biased region" description="Basic and acidic residues" evidence="2">
    <location>
        <begin position="161"/>
        <end position="170"/>
    </location>
</feature>
<feature type="compositionally biased region" description="Basic and acidic residues" evidence="2">
    <location>
        <begin position="183"/>
        <end position="202"/>
    </location>
</feature>
<protein>
    <submittedName>
        <fullName evidence="4">Uncharacterized protein</fullName>
    </submittedName>
</protein>
<dbReference type="PANTHER" id="PTHR35711">
    <property type="entry name" value="EXPRESSED PROTEIN"/>
    <property type="match status" value="1"/>
</dbReference>
<proteinExistence type="predicted"/>
<feature type="compositionally biased region" description="Polar residues" evidence="2">
    <location>
        <begin position="171"/>
        <end position="182"/>
    </location>
</feature>
<accession>A0A9W9Z168</accession>
<evidence type="ECO:0000313" key="4">
    <source>
        <dbReference type="EMBL" id="KAJ7371364.1"/>
    </source>
</evidence>
<sequence>MKAAVFGWIMLCFVVQQESECITTQGRQPTKILNRWENNKLIHNGKVHEKRSAIARSKVEKTHTEQIFPRKNAHSTFLKHKRSSNSTKSFDCCRTAKFISRTGTRKDVLLSGSKGEDGDDKISIYNIEGKSDASRNKTIIELRAAILKLLDKVVKKAKSSHLAEQRDQKQEFPNQLSGQNKTAKTEIQESYKDTRPSLDKDEDLSAKRANYLDLLNFITRMKSTEIGRDVDSRHKNRMPSLNGMDTNGLSGMLNQRDLMTGNLFRPMPQMPDLSNAQNENGFLPGNGLQMQEMNLAEQRKLIEDQMENHVAQLQLKAKLLEQQQQGVAPVQNLQNSDQMSNFMQNLQNAIATPSVGVNPFGFRREPMFQQAPSLPRVNPYSPFAKPFPRFRTGPPFIYPMNPRLRYPPDNEDDDYDDDDVDDDNDERDRDRDRDEPPPHHPVREFEDNDDDDEEHNDSDNDER</sequence>
<dbReference type="EMBL" id="MU826848">
    <property type="protein sequence ID" value="KAJ7371364.1"/>
    <property type="molecule type" value="Genomic_DNA"/>
</dbReference>
<dbReference type="OrthoDB" id="5969661at2759"/>
<feature type="region of interest" description="Disordered" evidence="2">
    <location>
        <begin position="386"/>
        <end position="463"/>
    </location>
</feature>
<feature type="chain" id="PRO_5040918454" evidence="3">
    <location>
        <begin position="20"/>
        <end position="463"/>
    </location>
</feature>
<feature type="compositionally biased region" description="Basic and acidic residues" evidence="2">
    <location>
        <begin position="426"/>
        <end position="445"/>
    </location>
</feature>
<feature type="coiled-coil region" evidence="1">
    <location>
        <begin position="288"/>
        <end position="323"/>
    </location>
</feature>
<feature type="region of interest" description="Disordered" evidence="2">
    <location>
        <begin position="160"/>
        <end position="202"/>
    </location>
</feature>
<dbReference type="AlphaFoldDB" id="A0A9W9Z168"/>